<gene>
    <name evidence="1" type="ORF">CRG98_001985</name>
</gene>
<protein>
    <recommendedName>
        <fullName evidence="3">Retrotransposon gag domain-containing protein</fullName>
    </recommendedName>
</protein>
<proteinExistence type="predicted"/>
<organism evidence="1 2">
    <name type="scientific">Punica granatum</name>
    <name type="common">Pomegranate</name>
    <dbReference type="NCBI Taxonomy" id="22663"/>
    <lineage>
        <taxon>Eukaryota</taxon>
        <taxon>Viridiplantae</taxon>
        <taxon>Streptophyta</taxon>
        <taxon>Embryophyta</taxon>
        <taxon>Tracheophyta</taxon>
        <taxon>Spermatophyta</taxon>
        <taxon>Magnoliopsida</taxon>
        <taxon>eudicotyledons</taxon>
        <taxon>Gunneridae</taxon>
        <taxon>Pentapetalae</taxon>
        <taxon>rosids</taxon>
        <taxon>malvids</taxon>
        <taxon>Myrtales</taxon>
        <taxon>Lythraceae</taxon>
        <taxon>Punica</taxon>
    </lineage>
</organism>
<comment type="caution">
    <text evidence="1">The sequence shown here is derived from an EMBL/GenBank/DDBJ whole genome shotgun (WGS) entry which is preliminary data.</text>
</comment>
<evidence type="ECO:0000313" key="1">
    <source>
        <dbReference type="EMBL" id="PKI77647.1"/>
    </source>
</evidence>
<dbReference type="EMBL" id="PGOL01000084">
    <property type="protein sequence ID" value="PKI77647.1"/>
    <property type="molecule type" value="Genomic_DNA"/>
</dbReference>
<dbReference type="AlphaFoldDB" id="A0A2I0LAD8"/>
<evidence type="ECO:0008006" key="3">
    <source>
        <dbReference type="Google" id="ProtNLM"/>
    </source>
</evidence>
<dbReference type="PANTHER" id="PTHR33223:SF8">
    <property type="entry name" value="OS04G0172440 PROTEIN"/>
    <property type="match status" value="1"/>
</dbReference>
<sequence length="247" mass="28040">MAEEQQLAVFEHDTPPMPAHSPSPSTHVIPPPIPAVVSVAYSGAPSAHLPPLAAQTPTNFIDPLCFTALEGMVNQLAANMNTNMAELMGMLRDQNRSSSSYTPPPEHRPTVDPNPIIPLIYVTDSEDISFYATKYMPAVYPERRMRRMKETIRALQAGTSRLDYGDFNWNLLPSMRLPPKIKIPDFKRYDGTKDPRHHLHHFQSKMLQYWDYEEFAIQTFQDSLMGPALDWFMTLKPADILTWADLS</sequence>
<reference evidence="1 2" key="1">
    <citation type="submission" date="2017-11" db="EMBL/GenBank/DDBJ databases">
        <title>De-novo sequencing of pomegranate (Punica granatum L.) genome.</title>
        <authorList>
            <person name="Akparov Z."/>
            <person name="Amiraslanov A."/>
            <person name="Hajiyeva S."/>
            <person name="Abbasov M."/>
            <person name="Kaur K."/>
            <person name="Hamwieh A."/>
            <person name="Solovyev V."/>
            <person name="Salamov A."/>
            <person name="Braich B."/>
            <person name="Kosarev P."/>
            <person name="Mahmoud A."/>
            <person name="Hajiyev E."/>
            <person name="Babayeva S."/>
            <person name="Izzatullayeva V."/>
            <person name="Mammadov A."/>
            <person name="Mammadov A."/>
            <person name="Sharifova S."/>
            <person name="Ojaghi J."/>
            <person name="Eynullazada K."/>
            <person name="Bayramov B."/>
            <person name="Abdulazimova A."/>
            <person name="Shahmuradov I."/>
        </authorList>
    </citation>
    <scope>NUCLEOTIDE SEQUENCE [LARGE SCALE GENOMIC DNA]</scope>
    <source>
        <strain evidence="2">cv. AG2017</strain>
        <tissue evidence="1">Leaf</tissue>
    </source>
</reference>
<keyword evidence="2" id="KW-1185">Reference proteome</keyword>
<name>A0A2I0LAD8_PUNGR</name>
<evidence type="ECO:0000313" key="2">
    <source>
        <dbReference type="Proteomes" id="UP000233551"/>
    </source>
</evidence>
<dbReference type="Proteomes" id="UP000233551">
    <property type="component" value="Unassembled WGS sequence"/>
</dbReference>
<accession>A0A2I0LAD8</accession>
<dbReference type="PANTHER" id="PTHR33223">
    <property type="entry name" value="CCHC-TYPE DOMAIN-CONTAINING PROTEIN"/>
    <property type="match status" value="1"/>
</dbReference>